<protein>
    <submittedName>
        <fullName evidence="1">Uncharacterized protein</fullName>
    </submittedName>
</protein>
<proteinExistence type="predicted"/>
<reference evidence="2" key="2">
    <citation type="journal article" date="2009" name="Genome Res.">
        <title>Comparative genomic analyses of the human fungal pathogens Coccidioides and their relatives.</title>
        <authorList>
            <person name="Sharpton T.J."/>
            <person name="Stajich J.E."/>
            <person name="Rounsley S.D."/>
            <person name="Gardner M.J."/>
            <person name="Wortman J.R."/>
            <person name="Jordar V.S."/>
            <person name="Maiti R."/>
            <person name="Kodira C.D."/>
            <person name="Neafsey D.E."/>
            <person name="Zeng Q."/>
            <person name="Hung C.-Y."/>
            <person name="McMahan C."/>
            <person name="Muszewska A."/>
            <person name="Grynberg M."/>
            <person name="Mandel M.A."/>
            <person name="Kellner E.M."/>
            <person name="Barker B.M."/>
            <person name="Galgiani J.N."/>
            <person name="Orbach M.J."/>
            <person name="Kirkland T.N."/>
            <person name="Cole G.T."/>
            <person name="Henn M.R."/>
            <person name="Birren B.W."/>
            <person name="Taylor J.W."/>
        </authorList>
    </citation>
    <scope>NUCLEOTIDE SEQUENCE [LARGE SCALE GENOMIC DNA]</scope>
    <source>
        <strain evidence="2">RMSCC 3488</strain>
    </source>
</reference>
<reference evidence="2" key="3">
    <citation type="journal article" date="2010" name="Genome Res.">
        <title>Population genomic sequencing of Coccidioides fungi reveals recent hybridization and transposon control.</title>
        <authorList>
            <person name="Neafsey D.E."/>
            <person name="Barker B.M."/>
            <person name="Sharpton T.J."/>
            <person name="Stajich J.E."/>
            <person name="Park D.J."/>
            <person name="Whiston E."/>
            <person name="Hung C.-Y."/>
            <person name="McMahan C."/>
            <person name="White J."/>
            <person name="Sykes S."/>
            <person name="Heiman D."/>
            <person name="Young S."/>
            <person name="Zeng Q."/>
            <person name="Abouelleil A."/>
            <person name="Aftuck L."/>
            <person name="Bessette D."/>
            <person name="Brown A."/>
            <person name="FitzGerald M."/>
            <person name="Lui A."/>
            <person name="Macdonald J.P."/>
            <person name="Priest M."/>
            <person name="Orbach M.J."/>
            <person name="Galgiani J.N."/>
            <person name="Kirkland T.N."/>
            <person name="Cole G.T."/>
            <person name="Birren B.W."/>
            <person name="Henn M.R."/>
            <person name="Taylor J.W."/>
            <person name="Rounsley S.D."/>
        </authorList>
    </citation>
    <scope>NUCLEOTIDE SEQUENCE [LARGE SCALE GENOMIC DNA]</scope>
    <source>
        <strain evidence="2">RMSCC 3488</strain>
    </source>
</reference>
<accession>A0A0J6FNY5</accession>
<reference evidence="1 2" key="1">
    <citation type="submission" date="2007-06" db="EMBL/GenBank/DDBJ databases">
        <title>The Genome Sequence of Coccidioides posadasii RMSCC_3488.</title>
        <authorList>
            <consortium name="Coccidioides Genome Resources Consortium"/>
            <consortium name="The Broad Institute Genome Sequencing Platform"/>
            <person name="Henn M.R."/>
            <person name="Sykes S."/>
            <person name="Young S."/>
            <person name="Jaffe D."/>
            <person name="Berlin A."/>
            <person name="Alvarez P."/>
            <person name="Butler J."/>
            <person name="Gnerre S."/>
            <person name="Grabherr M."/>
            <person name="Mauceli E."/>
            <person name="Brockman W."/>
            <person name="Kodira C."/>
            <person name="Alvarado L."/>
            <person name="Zeng Q."/>
            <person name="Crawford M."/>
            <person name="Antoine C."/>
            <person name="Devon K."/>
            <person name="Galgiani J."/>
            <person name="Orsborn K."/>
            <person name="Lewis M.L."/>
            <person name="Nusbaum C."/>
            <person name="Galagan J."/>
            <person name="Birren B."/>
        </authorList>
    </citation>
    <scope>NUCLEOTIDE SEQUENCE [LARGE SCALE GENOMIC DNA]</scope>
    <source>
        <strain evidence="1 2">RMSCC 3488</strain>
    </source>
</reference>
<evidence type="ECO:0000313" key="1">
    <source>
        <dbReference type="EMBL" id="KMM71135.1"/>
    </source>
</evidence>
<dbReference type="AlphaFoldDB" id="A0A0J6FNY5"/>
<dbReference type="VEuPathDB" id="FungiDB:CPAG_07443"/>
<sequence>MKRKYCHNLETLGGGKRNTWVEPPPRCLLAEKANNWSQTQPCYRPTIRVGNSKKKKVSNDGSRKLTGTDESRWCHADPFWKTLGFPDHGSPPSWACVLDRGEIRMSKTKCGVTYGVQRRS</sequence>
<gene>
    <name evidence="1" type="ORF">CPAG_07443</name>
</gene>
<organism evidence="1 2">
    <name type="scientific">Coccidioides posadasii RMSCC 3488</name>
    <dbReference type="NCBI Taxonomy" id="454284"/>
    <lineage>
        <taxon>Eukaryota</taxon>
        <taxon>Fungi</taxon>
        <taxon>Dikarya</taxon>
        <taxon>Ascomycota</taxon>
        <taxon>Pezizomycotina</taxon>
        <taxon>Eurotiomycetes</taxon>
        <taxon>Eurotiomycetidae</taxon>
        <taxon>Onygenales</taxon>
        <taxon>Onygenaceae</taxon>
        <taxon>Coccidioides</taxon>
    </lineage>
</organism>
<evidence type="ECO:0000313" key="2">
    <source>
        <dbReference type="Proteomes" id="UP000054567"/>
    </source>
</evidence>
<name>A0A0J6FNY5_COCPO</name>
<dbReference type="Proteomes" id="UP000054567">
    <property type="component" value="Unassembled WGS sequence"/>
</dbReference>
<dbReference type="EMBL" id="DS268113">
    <property type="protein sequence ID" value="KMM71135.1"/>
    <property type="molecule type" value="Genomic_DNA"/>
</dbReference>